<organism evidence="3 4">
    <name type="scientific">Psychroserpens luteus</name>
    <dbReference type="NCBI Taxonomy" id="1434066"/>
    <lineage>
        <taxon>Bacteria</taxon>
        <taxon>Pseudomonadati</taxon>
        <taxon>Bacteroidota</taxon>
        <taxon>Flavobacteriia</taxon>
        <taxon>Flavobacteriales</taxon>
        <taxon>Flavobacteriaceae</taxon>
        <taxon>Psychroserpens</taxon>
    </lineage>
</organism>
<dbReference type="EMBL" id="JBHUOS010000016">
    <property type="protein sequence ID" value="MFD2918061.1"/>
    <property type="molecule type" value="Genomic_DNA"/>
</dbReference>
<dbReference type="NCBIfam" id="TIGR04183">
    <property type="entry name" value="Por_Secre_tail"/>
    <property type="match status" value="1"/>
</dbReference>
<gene>
    <name evidence="3" type="ORF">ACFS29_20580</name>
</gene>
<sequence length="62" mass="7007">MTIKSSRAIDKVEVFNVLGQGIICKDGQNTIQNIDISNVQVGVYIIRIYIENQTNTIRVIKQ</sequence>
<dbReference type="RefSeq" id="WP_194506736.1">
    <property type="nucleotide sequence ID" value="NZ_JADILU010000002.1"/>
</dbReference>
<evidence type="ECO:0000313" key="3">
    <source>
        <dbReference type="EMBL" id="MFD2918061.1"/>
    </source>
</evidence>
<evidence type="ECO:0000313" key="4">
    <source>
        <dbReference type="Proteomes" id="UP001597548"/>
    </source>
</evidence>
<comment type="caution">
    <text evidence="3">The sequence shown here is derived from an EMBL/GenBank/DDBJ whole genome shotgun (WGS) entry which is preliminary data.</text>
</comment>
<dbReference type="InterPro" id="IPR026444">
    <property type="entry name" value="Secre_tail"/>
</dbReference>
<reference evidence="4" key="1">
    <citation type="journal article" date="2019" name="Int. J. Syst. Evol. Microbiol.">
        <title>The Global Catalogue of Microorganisms (GCM) 10K type strain sequencing project: providing services to taxonomists for standard genome sequencing and annotation.</title>
        <authorList>
            <consortium name="The Broad Institute Genomics Platform"/>
            <consortium name="The Broad Institute Genome Sequencing Center for Infectious Disease"/>
            <person name="Wu L."/>
            <person name="Ma J."/>
        </authorList>
    </citation>
    <scope>NUCLEOTIDE SEQUENCE [LARGE SCALE GENOMIC DNA]</scope>
    <source>
        <strain evidence="4">KCTC 32514</strain>
    </source>
</reference>
<keyword evidence="1" id="KW-0732">Signal</keyword>
<keyword evidence="4" id="KW-1185">Reference proteome</keyword>
<dbReference type="Pfam" id="PF18962">
    <property type="entry name" value="Por_Secre_tail"/>
    <property type="match status" value="1"/>
</dbReference>
<protein>
    <submittedName>
        <fullName evidence="3">T9SS type A sorting domain-containing protein</fullName>
    </submittedName>
</protein>
<accession>A0ABW6A0G3</accession>
<name>A0ABW6A0G3_9FLAO</name>
<feature type="domain" description="Secretion system C-terminal sorting" evidence="2">
    <location>
        <begin position="9"/>
        <end position="58"/>
    </location>
</feature>
<evidence type="ECO:0000259" key="2">
    <source>
        <dbReference type="Pfam" id="PF18962"/>
    </source>
</evidence>
<evidence type="ECO:0000256" key="1">
    <source>
        <dbReference type="ARBA" id="ARBA00022729"/>
    </source>
</evidence>
<dbReference type="Proteomes" id="UP001597548">
    <property type="component" value="Unassembled WGS sequence"/>
</dbReference>
<proteinExistence type="predicted"/>